<dbReference type="GO" id="GO:0006355">
    <property type="term" value="P:regulation of DNA-templated transcription"/>
    <property type="evidence" value="ECO:0007669"/>
    <property type="project" value="InterPro"/>
</dbReference>
<dbReference type="EMBL" id="CAFBLU010000002">
    <property type="protein sequence ID" value="CAB4861020.1"/>
    <property type="molecule type" value="Genomic_DNA"/>
</dbReference>
<dbReference type="Gene3D" id="1.10.10.10">
    <property type="entry name" value="Winged helix-like DNA-binding domain superfamily/Winged helix DNA-binding domain"/>
    <property type="match status" value="1"/>
</dbReference>
<evidence type="ECO:0000256" key="3">
    <source>
        <dbReference type="ARBA" id="ARBA00023015"/>
    </source>
</evidence>
<dbReference type="CDD" id="cd00383">
    <property type="entry name" value="trans_reg_C"/>
    <property type="match status" value="1"/>
</dbReference>
<name>A0A6J7CTC4_9ZZZZ</name>
<dbReference type="PROSITE" id="PS51755">
    <property type="entry name" value="OMPR_PHOB"/>
    <property type="match status" value="1"/>
</dbReference>
<dbReference type="PANTHER" id="PTHR48111:SF1">
    <property type="entry name" value="TWO-COMPONENT RESPONSE REGULATOR ORR33"/>
    <property type="match status" value="1"/>
</dbReference>
<keyword evidence="3" id="KW-0805">Transcription regulation</keyword>
<organism evidence="9">
    <name type="scientific">freshwater metagenome</name>
    <dbReference type="NCBI Taxonomy" id="449393"/>
    <lineage>
        <taxon>unclassified sequences</taxon>
        <taxon>metagenomes</taxon>
        <taxon>ecological metagenomes</taxon>
    </lineage>
</organism>
<dbReference type="AlphaFoldDB" id="A0A6J7CTC4"/>
<dbReference type="InterPro" id="IPR001867">
    <property type="entry name" value="OmpR/PhoB-type_DNA-bd"/>
</dbReference>
<dbReference type="SUPFAM" id="SSF52172">
    <property type="entry name" value="CheY-like"/>
    <property type="match status" value="1"/>
</dbReference>
<evidence type="ECO:0000313" key="9">
    <source>
        <dbReference type="EMBL" id="CAB4861020.1"/>
    </source>
</evidence>
<keyword evidence="2" id="KW-0902">Two-component regulatory system</keyword>
<dbReference type="Gene3D" id="3.40.50.2300">
    <property type="match status" value="1"/>
</dbReference>
<keyword evidence="1" id="KW-0597">Phosphoprotein</keyword>
<dbReference type="InterPro" id="IPR011006">
    <property type="entry name" value="CheY-like_superfamily"/>
</dbReference>
<keyword evidence="5" id="KW-0804">Transcription</keyword>
<protein>
    <submittedName>
        <fullName evidence="9">Unannotated protein</fullName>
    </submittedName>
</protein>
<evidence type="ECO:0000259" key="7">
    <source>
        <dbReference type="PROSITE" id="PS50110"/>
    </source>
</evidence>
<dbReference type="Pfam" id="PF00486">
    <property type="entry name" value="Trans_reg_C"/>
    <property type="match status" value="1"/>
</dbReference>
<feature type="domain" description="Response regulatory" evidence="7">
    <location>
        <begin position="25"/>
        <end position="138"/>
    </location>
</feature>
<dbReference type="GO" id="GO:0005829">
    <property type="term" value="C:cytosol"/>
    <property type="evidence" value="ECO:0007669"/>
    <property type="project" value="TreeGrafter"/>
</dbReference>
<dbReference type="GO" id="GO:0000976">
    <property type="term" value="F:transcription cis-regulatory region binding"/>
    <property type="evidence" value="ECO:0007669"/>
    <property type="project" value="TreeGrafter"/>
</dbReference>
<dbReference type="Pfam" id="PF00072">
    <property type="entry name" value="Response_reg"/>
    <property type="match status" value="1"/>
</dbReference>
<dbReference type="InterPro" id="IPR001789">
    <property type="entry name" value="Sig_transdc_resp-reg_receiver"/>
</dbReference>
<accession>A0A6J7CTC4</accession>
<dbReference type="SUPFAM" id="SSF46894">
    <property type="entry name" value="C-terminal effector domain of the bipartite response regulators"/>
    <property type="match status" value="1"/>
</dbReference>
<evidence type="ECO:0000256" key="4">
    <source>
        <dbReference type="ARBA" id="ARBA00023125"/>
    </source>
</evidence>
<gene>
    <name evidence="9" type="ORF">UFOPK3444_00174</name>
</gene>
<reference evidence="9" key="1">
    <citation type="submission" date="2020-05" db="EMBL/GenBank/DDBJ databases">
        <authorList>
            <person name="Chiriac C."/>
            <person name="Salcher M."/>
            <person name="Ghai R."/>
            <person name="Kavagutti S V."/>
        </authorList>
    </citation>
    <scope>NUCLEOTIDE SEQUENCE</scope>
</reference>
<dbReference type="SMART" id="SM00862">
    <property type="entry name" value="Trans_reg_C"/>
    <property type="match status" value="1"/>
</dbReference>
<proteinExistence type="predicted"/>
<evidence type="ECO:0000256" key="1">
    <source>
        <dbReference type="ARBA" id="ARBA00022553"/>
    </source>
</evidence>
<evidence type="ECO:0000256" key="6">
    <source>
        <dbReference type="SAM" id="MobiDB-lite"/>
    </source>
</evidence>
<dbReference type="InterPro" id="IPR039420">
    <property type="entry name" value="WalR-like"/>
</dbReference>
<dbReference type="SMART" id="SM00448">
    <property type="entry name" value="REC"/>
    <property type="match status" value="1"/>
</dbReference>
<evidence type="ECO:0000256" key="5">
    <source>
        <dbReference type="ARBA" id="ARBA00023163"/>
    </source>
</evidence>
<evidence type="ECO:0000256" key="2">
    <source>
        <dbReference type="ARBA" id="ARBA00023012"/>
    </source>
</evidence>
<dbReference type="PROSITE" id="PS50110">
    <property type="entry name" value="RESPONSE_REGULATORY"/>
    <property type="match status" value="1"/>
</dbReference>
<feature type="region of interest" description="Disordered" evidence="6">
    <location>
        <begin position="257"/>
        <end position="276"/>
    </location>
</feature>
<sequence>MSITETHRVEHLDAGPSFASTPALRIAVVDRDTGFGTVLRRRAESLGWQQRDLTQVPAIDALVSMRLHALVIDPTLLGPQWAETIEYLRGNLPEMAIVVTTAPSSVGQRVRGIRAGADDWITKPCHPEELIARIESIMRRRKPAQGLTREPILAGDLSIRADQFQAFCEGRSLDLTRREFELLHLLADNPGNVLEREEIYQRVWGFQMAHGDRSVDVFIRKLRQKIALFSPDWDYIHTHFGVGYRFSPELPVAEKPASIKTAPAKRKTAKAGKAAA</sequence>
<evidence type="ECO:0000259" key="8">
    <source>
        <dbReference type="PROSITE" id="PS51755"/>
    </source>
</evidence>
<dbReference type="InterPro" id="IPR036388">
    <property type="entry name" value="WH-like_DNA-bd_sf"/>
</dbReference>
<dbReference type="GO" id="GO:0032993">
    <property type="term" value="C:protein-DNA complex"/>
    <property type="evidence" value="ECO:0007669"/>
    <property type="project" value="TreeGrafter"/>
</dbReference>
<dbReference type="InterPro" id="IPR016032">
    <property type="entry name" value="Sig_transdc_resp-reg_C-effctor"/>
</dbReference>
<dbReference type="PANTHER" id="PTHR48111">
    <property type="entry name" value="REGULATOR OF RPOS"/>
    <property type="match status" value="1"/>
</dbReference>
<keyword evidence="4" id="KW-0238">DNA-binding</keyword>
<feature type="domain" description="OmpR/PhoB-type" evidence="8">
    <location>
        <begin position="149"/>
        <end position="248"/>
    </location>
</feature>
<dbReference type="GO" id="GO:0000156">
    <property type="term" value="F:phosphorelay response regulator activity"/>
    <property type="evidence" value="ECO:0007669"/>
    <property type="project" value="TreeGrafter"/>
</dbReference>